<accession>A0AA86IWT5</accession>
<keyword evidence="2" id="KW-0614">Plasmid</keyword>
<evidence type="ECO:0000313" key="2">
    <source>
        <dbReference type="EMBL" id="BDT39478.1"/>
    </source>
</evidence>
<feature type="compositionally biased region" description="Basic residues" evidence="1">
    <location>
        <begin position="1"/>
        <end position="12"/>
    </location>
</feature>
<geneLocation type="plasmid" evidence="2 3">
    <name>pYSPA8-1</name>
</geneLocation>
<sequence length="470" mass="49990">MVKRQRKKSRDRRRAENTGVARVTAATGTVHQHPMFDLSVLAGLPYAAGRPVNVGLAERMVAACRAGCERCQETVPLQVVADRPTLAALAGAVYGLSLNAGAVQSPRVSGATRSWVPLAQAARESGDGAVALAAVEALSDEDAAALLDDVLDHWAAAGASADEIAALVRAVLPPEEEPAPGTEKSGGRKEAPEGPRVAQGEAYRPVGGGLIAFPVAWGARELLSTGEIAALVRHAEKSGGPGAPDPLICHLCDGPVDIEREVEVHLGLVLLQPQGEEETLMPVWTHERCGHTRVWSWSQLTEERHRRGLPVSPADLPAQRTVPAEPREGDFYVFTEPPGSPPVFYLQPGTPPEHEWSGWRADHLSAGLPPLDLTREQARALPEWTIASNRDRLRWIARRGTGRWYQPPSPWKPGPAWLAAARRHGSAIFLTAPAGSVPTARLAAGTGDLSPLAAVGRAGLLFGARMTITG</sequence>
<organism evidence="2 3">
    <name type="scientific">Streptomyces yaizuensis</name>
    <dbReference type="NCBI Taxonomy" id="2989713"/>
    <lineage>
        <taxon>Bacteria</taxon>
        <taxon>Bacillati</taxon>
        <taxon>Actinomycetota</taxon>
        <taxon>Actinomycetes</taxon>
        <taxon>Kitasatosporales</taxon>
        <taxon>Streptomycetaceae</taxon>
        <taxon>Streptomyces</taxon>
    </lineage>
</organism>
<feature type="region of interest" description="Disordered" evidence="1">
    <location>
        <begin position="1"/>
        <end position="21"/>
    </location>
</feature>
<evidence type="ECO:0000256" key="1">
    <source>
        <dbReference type="SAM" id="MobiDB-lite"/>
    </source>
</evidence>
<proteinExistence type="predicted"/>
<dbReference type="Proteomes" id="UP001291653">
    <property type="component" value="Plasmid pYSPA8-1"/>
</dbReference>
<dbReference type="EMBL" id="LC735414">
    <property type="protein sequence ID" value="BDT39478.1"/>
    <property type="molecule type" value="Genomic_DNA"/>
</dbReference>
<protein>
    <submittedName>
        <fullName evidence="2">Uncharacterized protein</fullName>
    </submittedName>
</protein>
<gene>
    <name evidence="2" type="ORF">SYYSPA8_36800</name>
</gene>
<name>A0AA86IWT5_9ACTN</name>
<evidence type="ECO:0000313" key="3">
    <source>
        <dbReference type="Proteomes" id="UP001291653"/>
    </source>
</evidence>
<dbReference type="AlphaFoldDB" id="A0AA86IWT5"/>
<feature type="region of interest" description="Disordered" evidence="1">
    <location>
        <begin position="175"/>
        <end position="200"/>
    </location>
</feature>
<reference evidence="2 3" key="1">
    <citation type="submission" date="2022-10" db="EMBL/GenBank/DDBJ databases">
        <title>Draft genome sequence of Streptomyces sp. YSPA8.</title>
        <authorList>
            <person name="Moriuchi R."/>
            <person name="Dohra H."/>
            <person name="Yamamura H."/>
            <person name="Kodani S."/>
        </authorList>
    </citation>
    <scope>NUCLEOTIDE SEQUENCE [LARGE SCALE GENOMIC DNA]</scope>
    <source>
        <strain evidence="2 3">YSPA8</strain>
        <plasmid evidence="2 3">pYSPA8-1</plasmid>
    </source>
</reference>
<keyword evidence="3" id="KW-1185">Reference proteome</keyword>
<dbReference type="RefSeq" id="WP_323451961.1">
    <property type="nucleotide sequence ID" value="NZ_LC735414.1"/>
</dbReference>